<name>A0A927ILG0_9BURK</name>
<dbReference type="InterPro" id="IPR039298">
    <property type="entry name" value="ACOT13"/>
</dbReference>
<dbReference type="RefSeq" id="WP_191818538.1">
    <property type="nucleotide sequence ID" value="NZ_JACYFT010000001.1"/>
</dbReference>
<dbReference type="PANTHER" id="PTHR21660:SF1">
    <property type="entry name" value="ACYL-COENZYME A THIOESTERASE 13"/>
    <property type="match status" value="1"/>
</dbReference>
<dbReference type="Gene3D" id="3.10.129.10">
    <property type="entry name" value="Hotdog Thioesterase"/>
    <property type="match status" value="1"/>
</dbReference>
<keyword evidence="2" id="KW-0378">Hydrolase</keyword>
<organism evidence="4 5">
    <name type="scientific">Limnohabitans radicicola</name>
    <dbReference type="NCBI Taxonomy" id="2771427"/>
    <lineage>
        <taxon>Bacteria</taxon>
        <taxon>Pseudomonadati</taxon>
        <taxon>Pseudomonadota</taxon>
        <taxon>Betaproteobacteria</taxon>
        <taxon>Burkholderiales</taxon>
        <taxon>Comamonadaceae</taxon>
        <taxon>Limnohabitans</taxon>
    </lineage>
</organism>
<dbReference type="InterPro" id="IPR006683">
    <property type="entry name" value="Thioestr_dom"/>
</dbReference>
<keyword evidence="5" id="KW-1185">Reference proteome</keyword>
<dbReference type="Proteomes" id="UP000647424">
    <property type="component" value="Unassembled WGS sequence"/>
</dbReference>
<evidence type="ECO:0000259" key="3">
    <source>
        <dbReference type="Pfam" id="PF03061"/>
    </source>
</evidence>
<evidence type="ECO:0000313" key="4">
    <source>
        <dbReference type="EMBL" id="MBD8050121.1"/>
    </source>
</evidence>
<dbReference type="AlphaFoldDB" id="A0A927ILG0"/>
<dbReference type="SUPFAM" id="SSF54637">
    <property type="entry name" value="Thioesterase/thiol ester dehydrase-isomerase"/>
    <property type="match status" value="1"/>
</dbReference>
<evidence type="ECO:0000313" key="5">
    <source>
        <dbReference type="Proteomes" id="UP000647424"/>
    </source>
</evidence>
<reference evidence="4" key="1">
    <citation type="submission" date="2020-09" db="EMBL/GenBank/DDBJ databases">
        <title>Genome seq and assembly of Limnohabitants sp.</title>
        <authorList>
            <person name="Chhetri G."/>
        </authorList>
    </citation>
    <scope>NUCLEOTIDE SEQUENCE</scope>
    <source>
        <strain evidence="4">JUR4</strain>
    </source>
</reference>
<dbReference type="PANTHER" id="PTHR21660">
    <property type="entry name" value="THIOESTERASE SUPERFAMILY MEMBER-RELATED"/>
    <property type="match status" value="1"/>
</dbReference>
<dbReference type="EMBL" id="JACYFT010000001">
    <property type="protein sequence ID" value="MBD8050121.1"/>
    <property type="molecule type" value="Genomic_DNA"/>
</dbReference>
<dbReference type="Pfam" id="PF03061">
    <property type="entry name" value="4HBT"/>
    <property type="match status" value="1"/>
</dbReference>
<feature type="domain" description="Thioesterase" evidence="3">
    <location>
        <begin position="47"/>
        <end position="121"/>
    </location>
</feature>
<dbReference type="GO" id="GO:0047617">
    <property type="term" value="F:fatty acyl-CoA hydrolase activity"/>
    <property type="evidence" value="ECO:0007669"/>
    <property type="project" value="InterPro"/>
</dbReference>
<evidence type="ECO:0000256" key="1">
    <source>
        <dbReference type="ARBA" id="ARBA00008324"/>
    </source>
</evidence>
<comment type="caution">
    <text evidence="4">The sequence shown here is derived from an EMBL/GenBank/DDBJ whole genome shotgun (WGS) entry which is preliminary data.</text>
</comment>
<accession>A0A927ILG0</accession>
<dbReference type="CDD" id="cd03443">
    <property type="entry name" value="PaaI_thioesterase"/>
    <property type="match status" value="1"/>
</dbReference>
<comment type="similarity">
    <text evidence="1">Belongs to the thioesterase PaaI family.</text>
</comment>
<dbReference type="InterPro" id="IPR003736">
    <property type="entry name" value="PAAI_dom"/>
</dbReference>
<protein>
    <submittedName>
        <fullName evidence="4">PaaI family thioesterase</fullName>
    </submittedName>
</protein>
<dbReference type="NCBIfam" id="TIGR00369">
    <property type="entry name" value="unchar_dom_1"/>
    <property type="match status" value="1"/>
</dbReference>
<proteinExistence type="inferred from homology"/>
<dbReference type="InterPro" id="IPR029069">
    <property type="entry name" value="HotDog_dom_sf"/>
</dbReference>
<evidence type="ECO:0000256" key="2">
    <source>
        <dbReference type="ARBA" id="ARBA00022801"/>
    </source>
</evidence>
<sequence>MSAADTSTLYDKVHFAKLLGLRREFAEAGVSRMVLDTRLELCNNFENTHGGVIMTMLDMAMSSAALSKADFKKAVITVDMSTHFLSPGKGRLVAHGRASGGGKSICFCEAHIEDEAGRVVARAMGAFKYVDPKN</sequence>
<gene>
    <name evidence="4" type="ORF">IC609_06170</name>
</gene>